<keyword evidence="2" id="KW-1185">Reference proteome</keyword>
<organism evidence="1 2">
    <name type="scientific">Larinioides sclopetarius</name>
    <dbReference type="NCBI Taxonomy" id="280406"/>
    <lineage>
        <taxon>Eukaryota</taxon>
        <taxon>Metazoa</taxon>
        <taxon>Ecdysozoa</taxon>
        <taxon>Arthropoda</taxon>
        <taxon>Chelicerata</taxon>
        <taxon>Arachnida</taxon>
        <taxon>Araneae</taxon>
        <taxon>Araneomorphae</taxon>
        <taxon>Entelegynae</taxon>
        <taxon>Araneoidea</taxon>
        <taxon>Araneidae</taxon>
        <taxon>Larinioides</taxon>
    </lineage>
</organism>
<reference evidence="1 2" key="1">
    <citation type="submission" date="2024-04" db="EMBL/GenBank/DDBJ databases">
        <authorList>
            <person name="Rising A."/>
            <person name="Reimegard J."/>
            <person name="Sonavane S."/>
            <person name="Akerstrom W."/>
            <person name="Nylinder S."/>
            <person name="Hedman E."/>
            <person name="Kallberg Y."/>
        </authorList>
    </citation>
    <scope>NUCLEOTIDE SEQUENCE [LARGE SCALE GENOMIC DNA]</scope>
</reference>
<dbReference type="AlphaFoldDB" id="A0AAV1ZXZ3"/>
<dbReference type="Proteomes" id="UP001497382">
    <property type="component" value="Unassembled WGS sequence"/>
</dbReference>
<evidence type="ECO:0000313" key="2">
    <source>
        <dbReference type="Proteomes" id="UP001497382"/>
    </source>
</evidence>
<accession>A0AAV1ZXZ3</accession>
<sequence>MSSFRVSTRVQLFIHQRCSIKKQLLCCVMKLQPNGMCSTVSIKFDFYNFDLYSQNTIKSK</sequence>
<dbReference type="EMBL" id="CAXIEN010000096">
    <property type="protein sequence ID" value="CAL1276733.1"/>
    <property type="molecule type" value="Genomic_DNA"/>
</dbReference>
<gene>
    <name evidence="1" type="ORF">LARSCL_LOCUS8822</name>
</gene>
<proteinExistence type="predicted"/>
<name>A0AAV1ZXZ3_9ARAC</name>
<evidence type="ECO:0000313" key="1">
    <source>
        <dbReference type="EMBL" id="CAL1276733.1"/>
    </source>
</evidence>
<protein>
    <submittedName>
        <fullName evidence="1">Uncharacterized protein</fullName>
    </submittedName>
</protein>
<comment type="caution">
    <text evidence="1">The sequence shown here is derived from an EMBL/GenBank/DDBJ whole genome shotgun (WGS) entry which is preliminary data.</text>
</comment>